<evidence type="ECO:0000313" key="5">
    <source>
        <dbReference type="EMBL" id="RZC12780.1"/>
    </source>
</evidence>
<dbReference type="SUPFAM" id="SSF56399">
    <property type="entry name" value="ADP-ribosylation"/>
    <property type="match status" value="1"/>
</dbReference>
<feature type="compositionally biased region" description="Polar residues" evidence="3">
    <location>
        <begin position="121"/>
        <end position="130"/>
    </location>
</feature>
<dbReference type="GO" id="GO:0005634">
    <property type="term" value="C:nucleus"/>
    <property type="evidence" value="ECO:0007669"/>
    <property type="project" value="UniProtKB-SubCell"/>
</dbReference>
<feature type="domain" description="RST" evidence="4">
    <location>
        <begin position="142"/>
        <end position="177"/>
    </location>
</feature>
<comment type="caution">
    <text evidence="5">The sequence shown here is derived from an EMBL/GenBank/DDBJ whole genome shotgun (WGS) entry which is preliminary data.</text>
</comment>
<organism evidence="5 6">
    <name type="scientific">Glycine soja</name>
    <name type="common">Wild soybean</name>
    <dbReference type="NCBI Taxonomy" id="3848"/>
    <lineage>
        <taxon>Eukaryota</taxon>
        <taxon>Viridiplantae</taxon>
        <taxon>Streptophyta</taxon>
        <taxon>Embryophyta</taxon>
        <taxon>Tracheophyta</taxon>
        <taxon>Spermatophyta</taxon>
        <taxon>Magnoliopsida</taxon>
        <taxon>eudicotyledons</taxon>
        <taxon>Gunneridae</taxon>
        <taxon>Pentapetalae</taxon>
        <taxon>rosids</taxon>
        <taxon>fabids</taxon>
        <taxon>Fabales</taxon>
        <taxon>Fabaceae</taxon>
        <taxon>Papilionoideae</taxon>
        <taxon>50 kb inversion clade</taxon>
        <taxon>NPAAA clade</taxon>
        <taxon>indigoferoid/millettioid clade</taxon>
        <taxon>Phaseoleae</taxon>
        <taxon>Glycine</taxon>
        <taxon>Glycine subgen. Soja</taxon>
    </lineage>
</organism>
<evidence type="ECO:0000313" key="6">
    <source>
        <dbReference type="Proteomes" id="UP000289340"/>
    </source>
</evidence>
<dbReference type="EMBL" id="QZWG01000005">
    <property type="protein sequence ID" value="RZC12780.1"/>
    <property type="molecule type" value="Genomic_DNA"/>
</dbReference>
<protein>
    <submittedName>
        <fullName evidence="5">Putative inactive poly [ADP-ribose] polymerase SRO2</fullName>
    </submittedName>
</protein>
<gene>
    <name evidence="5" type="ORF">D0Y65_012506</name>
</gene>
<dbReference type="Pfam" id="PF12174">
    <property type="entry name" value="RST"/>
    <property type="match status" value="1"/>
</dbReference>
<keyword evidence="6" id="KW-1185">Reference proteome</keyword>
<keyword evidence="2" id="KW-0539">Nucleus</keyword>
<dbReference type="Proteomes" id="UP000289340">
    <property type="component" value="Chromosome 5"/>
</dbReference>
<evidence type="ECO:0000256" key="2">
    <source>
        <dbReference type="ARBA" id="ARBA00023242"/>
    </source>
</evidence>
<dbReference type="AlphaFoldDB" id="A0A445KPD8"/>
<dbReference type="PANTHER" id="PTHR32263">
    <property type="entry name" value="INACTIVE POLY [ADP-RIBOSE] POLYMERASE SRO4-RELATED"/>
    <property type="match status" value="1"/>
</dbReference>
<dbReference type="PANTHER" id="PTHR32263:SF14">
    <property type="entry name" value="INACTIVE POLY [ADP-RIBOSE] POLYMERASE SRO2-RELATED"/>
    <property type="match status" value="1"/>
</dbReference>
<dbReference type="InterPro" id="IPR044964">
    <property type="entry name" value="RCD1/SRO1-5"/>
</dbReference>
<evidence type="ECO:0000256" key="3">
    <source>
        <dbReference type="SAM" id="MobiDB-lite"/>
    </source>
</evidence>
<name>A0A445KPD8_GLYSO</name>
<sequence length="274" mass="29826">MGFVGHATNVMALYKNILSFSVARQARWVSFKIFSKAVAIKCGGDANVGYAWYGGSLDDLLEIVSAGFNGCKNHDANDDDRDKHECHGIGMPLFAANFSIDRHVLLCKVILGNVEAVPAGSKQSQPSSKQFDTDPETHGALKPQSPYVSFPDLVARVSNHLKPAQMSMILKDYWIYKCDVGGNFVLGGYGGLERPVGVLKNEILMSTDRVIHSVGGSIALLPEDDLGAEFSYNVFNYVENFITSYGGNLDVEEGDPVERKGVSLHDLFISSVNI</sequence>
<comment type="subcellular location">
    <subcellularLocation>
        <location evidence="1">Nucleus</location>
    </subcellularLocation>
</comment>
<proteinExistence type="predicted"/>
<accession>A0A445KPD8</accession>
<reference evidence="5 6" key="1">
    <citation type="submission" date="2018-09" db="EMBL/GenBank/DDBJ databases">
        <title>A high-quality reference genome of wild soybean provides a powerful tool to mine soybean genomes.</title>
        <authorList>
            <person name="Xie M."/>
            <person name="Chung C.Y.L."/>
            <person name="Li M.-W."/>
            <person name="Wong F.-L."/>
            <person name="Chan T.-F."/>
            <person name="Lam H.-M."/>
        </authorList>
    </citation>
    <scope>NUCLEOTIDE SEQUENCE [LARGE SCALE GENOMIC DNA]</scope>
    <source>
        <strain evidence="6">cv. W05</strain>
        <tissue evidence="5">Hypocotyl of etiolated seedlings</tissue>
    </source>
</reference>
<dbReference type="Gene3D" id="3.90.228.10">
    <property type="match status" value="1"/>
</dbReference>
<dbReference type="InterPro" id="IPR022003">
    <property type="entry name" value="RST"/>
</dbReference>
<feature type="region of interest" description="Disordered" evidence="3">
    <location>
        <begin position="119"/>
        <end position="143"/>
    </location>
</feature>
<evidence type="ECO:0000256" key="1">
    <source>
        <dbReference type="ARBA" id="ARBA00004123"/>
    </source>
</evidence>
<evidence type="ECO:0000259" key="4">
    <source>
        <dbReference type="Pfam" id="PF12174"/>
    </source>
</evidence>